<evidence type="ECO:0000313" key="2">
    <source>
        <dbReference type="Proteomes" id="UP000032670"/>
    </source>
</evidence>
<comment type="caution">
    <text evidence="1">The sequence shown here is derived from an EMBL/GenBank/DDBJ whole genome shotgun (WGS) entry which is preliminary data.</text>
</comment>
<dbReference type="AlphaFoldDB" id="A0A0D6NGL4"/>
<organism evidence="1 2">
    <name type="scientific">Acetobacter orientalis</name>
    <dbReference type="NCBI Taxonomy" id="146474"/>
    <lineage>
        <taxon>Bacteria</taxon>
        <taxon>Pseudomonadati</taxon>
        <taxon>Pseudomonadota</taxon>
        <taxon>Alphaproteobacteria</taxon>
        <taxon>Acetobacterales</taxon>
        <taxon>Acetobacteraceae</taxon>
        <taxon>Acetobacter</taxon>
    </lineage>
</organism>
<reference evidence="1 2" key="1">
    <citation type="submission" date="2012-11" db="EMBL/GenBank/DDBJ databases">
        <title>Whole genome sequence of Acetobacter orientalis 21F-2.</title>
        <authorList>
            <person name="Azuma Y."/>
            <person name="Higashiura N."/>
            <person name="Hirakawa H."/>
            <person name="Matsushita K."/>
        </authorList>
    </citation>
    <scope>NUCLEOTIDE SEQUENCE [LARGE SCALE GENOMIC DNA]</scope>
    <source>
        <strain evidence="1 2">21F-2</strain>
    </source>
</reference>
<evidence type="ECO:0000313" key="1">
    <source>
        <dbReference type="EMBL" id="GAN64745.1"/>
    </source>
</evidence>
<proteinExistence type="predicted"/>
<accession>A0A0D6NGL4</accession>
<accession>A0A6N3SWW1</accession>
<dbReference type="EMBL" id="BAMX01000001">
    <property type="protein sequence ID" value="GAN64745.1"/>
    <property type="molecule type" value="Genomic_DNA"/>
</dbReference>
<dbReference type="Proteomes" id="UP000032670">
    <property type="component" value="Unassembled WGS sequence"/>
</dbReference>
<sequence>MRWGLRRAQGPGAAPLKGCHKGRVWRQRRAGQNLGAWGLWAAGSGSVRWQGAVAIGRVALCGRGKRVAGLPLGKRVLLFANKHSPPMGGKGGNQRVARLVGLVAR</sequence>
<gene>
    <name evidence="1" type="ORF">Abor_001_027</name>
</gene>
<dbReference type="STRING" id="1231341.Abor_001_027"/>
<name>A0A0D6NGL4_9PROT</name>
<keyword evidence="2" id="KW-1185">Reference proteome</keyword>
<protein>
    <submittedName>
        <fullName evidence="1">Uncharacterized protein</fullName>
    </submittedName>
</protein>